<protein>
    <submittedName>
        <fullName evidence="1">Uncharacterized protein</fullName>
    </submittedName>
</protein>
<reference evidence="1" key="1">
    <citation type="submission" date="2014-11" db="EMBL/GenBank/DDBJ databases">
        <authorList>
            <person name="Amaro Gonzalez C."/>
        </authorList>
    </citation>
    <scope>NUCLEOTIDE SEQUENCE</scope>
</reference>
<organism evidence="1">
    <name type="scientific">Anguilla anguilla</name>
    <name type="common">European freshwater eel</name>
    <name type="synonym">Muraena anguilla</name>
    <dbReference type="NCBI Taxonomy" id="7936"/>
    <lineage>
        <taxon>Eukaryota</taxon>
        <taxon>Metazoa</taxon>
        <taxon>Chordata</taxon>
        <taxon>Craniata</taxon>
        <taxon>Vertebrata</taxon>
        <taxon>Euteleostomi</taxon>
        <taxon>Actinopterygii</taxon>
        <taxon>Neopterygii</taxon>
        <taxon>Teleostei</taxon>
        <taxon>Anguilliformes</taxon>
        <taxon>Anguillidae</taxon>
        <taxon>Anguilla</taxon>
    </lineage>
</organism>
<proteinExistence type="predicted"/>
<dbReference type="EMBL" id="GBXM01037783">
    <property type="protein sequence ID" value="JAH70794.1"/>
    <property type="molecule type" value="Transcribed_RNA"/>
</dbReference>
<name>A0A0E9UY66_ANGAN</name>
<evidence type="ECO:0000313" key="1">
    <source>
        <dbReference type="EMBL" id="JAH70794.1"/>
    </source>
</evidence>
<reference evidence="1" key="2">
    <citation type="journal article" date="2015" name="Fish Shellfish Immunol.">
        <title>Early steps in the European eel (Anguilla anguilla)-Vibrio vulnificus interaction in the gills: Role of the RtxA13 toxin.</title>
        <authorList>
            <person name="Callol A."/>
            <person name="Pajuelo D."/>
            <person name="Ebbesson L."/>
            <person name="Teles M."/>
            <person name="MacKenzie S."/>
            <person name="Amaro C."/>
        </authorList>
    </citation>
    <scope>NUCLEOTIDE SEQUENCE</scope>
</reference>
<accession>A0A0E9UY66</accession>
<dbReference type="AlphaFoldDB" id="A0A0E9UY66"/>
<sequence>MFLVILLTGKVITYCKTKQHYTSSP</sequence>